<keyword evidence="1" id="KW-0802">TPR repeat</keyword>
<evidence type="ECO:0000256" key="1">
    <source>
        <dbReference type="PROSITE-ProRule" id="PRU00339"/>
    </source>
</evidence>
<dbReference type="Gene3D" id="1.25.40.10">
    <property type="entry name" value="Tetratricopeptide repeat domain"/>
    <property type="match status" value="1"/>
</dbReference>
<dbReference type="eggNOG" id="COG0457">
    <property type="taxonomic scope" value="Bacteria"/>
</dbReference>
<dbReference type="PROSITE" id="PS50005">
    <property type="entry name" value="TPR"/>
    <property type="match status" value="2"/>
</dbReference>
<accession>I2Q6B2</accession>
<dbReference type="InterPro" id="IPR011990">
    <property type="entry name" value="TPR-like_helical_dom_sf"/>
</dbReference>
<evidence type="ECO:0000313" key="2">
    <source>
        <dbReference type="EMBL" id="EIG55318.1"/>
    </source>
</evidence>
<dbReference type="InterPro" id="IPR019734">
    <property type="entry name" value="TPR_rpt"/>
</dbReference>
<feature type="repeat" description="TPR" evidence="1">
    <location>
        <begin position="149"/>
        <end position="182"/>
    </location>
</feature>
<feature type="repeat" description="TPR" evidence="1">
    <location>
        <begin position="183"/>
        <end position="216"/>
    </location>
</feature>
<dbReference type="AlphaFoldDB" id="I2Q6B2"/>
<dbReference type="SMART" id="SM00028">
    <property type="entry name" value="TPR"/>
    <property type="match status" value="2"/>
</dbReference>
<dbReference type="Pfam" id="PF14559">
    <property type="entry name" value="TPR_19"/>
    <property type="match status" value="1"/>
</dbReference>
<dbReference type="SUPFAM" id="SSF48452">
    <property type="entry name" value="TPR-like"/>
    <property type="match status" value="1"/>
</dbReference>
<dbReference type="HOGENOM" id="CLU_1141157_0_0_7"/>
<protein>
    <submittedName>
        <fullName evidence="2">Tetratricopeptide repeat protein</fullName>
    </submittedName>
</protein>
<dbReference type="EMBL" id="JH600068">
    <property type="protein sequence ID" value="EIG55318.1"/>
    <property type="molecule type" value="Genomic_DNA"/>
</dbReference>
<proteinExistence type="predicted"/>
<sequence length="243" mass="26646">MLPEILGCYQSQKLEKMGKGATSGREFTQRIDWLALRLDSARILVFPLDDKRLPLPLQKTVTPAEFLGHFLPAPLLFTERLAPAALVLRRLLADVTAEIDQAALPEAERAFFTVILVALAAAGEKDDDAAVLAVLGGAGPGPADPDAQKQAINAFGIHLRKERNFDTALAYYRSALELAPDDERILFNLARVLFEQGDLAGARGVLEQALALDPEFAEARKFLRYLKRREEAPAGEAFPDITI</sequence>
<gene>
    <name evidence="2" type="ORF">DesU5LDRAFT_3699</name>
</gene>
<dbReference type="OrthoDB" id="5449999at2"/>
<name>I2Q6B2_9BACT</name>
<organism evidence="2">
    <name type="scientific">Desulfovibrio sp. U5L</name>
    <dbReference type="NCBI Taxonomy" id="596152"/>
    <lineage>
        <taxon>Bacteria</taxon>
        <taxon>Pseudomonadati</taxon>
        <taxon>Thermodesulfobacteriota</taxon>
        <taxon>Desulfovibrionia</taxon>
        <taxon>Desulfovibrionales</taxon>
        <taxon>Desulfovibrionaceae</taxon>
        <taxon>Desulfovibrio</taxon>
    </lineage>
</organism>
<reference evidence="2" key="1">
    <citation type="submission" date="2011-11" db="EMBL/GenBank/DDBJ databases">
        <title>Improved High-Quality Draft sequence of Desulfovibrio sp. U5L.</title>
        <authorList>
            <consortium name="US DOE Joint Genome Institute"/>
            <person name="Lucas S."/>
            <person name="Han J."/>
            <person name="Lapidus A."/>
            <person name="Cheng J.-F."/>
            <person name="Goodwin L."/>
            <person name="Pitluck S."/>
            <person name="Peters L."/>
            <person name="Ovchinnikova G."/>
            <person name="Held B."/>
            <person name="Detter J.C."/>
            <person name="Han C."/>
            <person name="Tapia R."/>
            <person name="Land M."/>
            <person name="Hauser L."/>
            <person name="Kyrpides N."/>
            <person name="Ivanova N."/>
            <person name="Pagani I."/>
            <person name="Gabster J."/>
            <person name="Walker C."/>
            <person name="Stolyar S."/>
            <person name="Stahl D."/>
            <person name="Arkin A."/>
            <person name="Dehal P."/>
            <person name="Hazen T."/>
            <person name="Woyke T."/>
        </authorList>
    </citation>
    <scope>NUCLEOTIDE SEQUENCE [LARGE SCALE GENOMIC DNA]</scope>
    <source>
        <strain evidence="2">U5L</strain>
    </source>
</reference>
<dbReference type="STRING" id="596152.DesU5LDRAFT_3699"/>